<dbReference type="Pfam" id="PF00051">
    <property type="entry name" value="Kringle"/>
    <property type="match status" value="2"/>
</dbReference>
<dbReference type="CDD" id="cd07459">
    <property type="entry name" value="CRD_TK_ROR_like"/>
    <property type="match status" value="2"/>
</dbReference>
<dbReference type="FunFam" id="1.10.510.10:FF:000116">
    <property type="entry name" value="inactive tyrosine-protein kinase transmembrane receptor ROR1"/>
    <property type="match status" value="1"/>
</dbReference>
<feature type="transmembrane region" description="Helical" evidence="23">
    <location>
        <begin position="916"/>
        <end position="940"/>
    </location>
</feature>
<dbReference type="PROSITE" id="PS00239">
    <property type="entry name" value="RECEPTOR_TYR_KIN_II"/>
    <property type="match status" value="1"/>
</dbReference>
<comment type="similarity">
    <text evidence="21">Belongs to the protein kinase superfamily. Tyr protein kinase family. Insulin receptor subfamily.</text>
</comment>
<dbReference type="Pfam" id="PF07679">
    <property type="entry name" value="I-set"/>
    <property type="match status" value="2"/>
</dbReference>
<keyword evidence="16" id="KW-0393">Immunoglobulin domain</keyword>
<evidence type="ECO:0000256" key="23">
    <source>
        <dbReference type="SAM" id="Phobius"/>
    </source>
</evidence>
<feature type="domain" description="Ig-like" evidence="28">
    <location>
        <begin position="801"/>
        <end position="898"/>
    </location>
</feature>
<dbReference type="PRINTS" id="PR00109">
    <property type="entry name" value="TYRKINASE"/>
</dbReference>
<dbReference type="InterPro" id="IPR013098">
    <property type="entry name" value="Ig_I-set"/>
</dbReference>
<dbReference type="EMBL" id="GG666750">
    <property type="protein sequence ID" value="EEN42066.1"/>
    <property type="molecule type" value="Genomic_DNA"/>
</dbReference>
<keyword evidence="8 20" id="KW-0067">ATP-binding</keyword>
<feature type="domain" description="Ig-like" evidence="28">
    <location>
        <begin position="536"/>
        <end position="632"/>
    </location>
</feature>
<dbReference type="Gene3D" id="3.30.200.20">
    <property type="entry name" value="Phosphorylase Kinase, domain 1"/>
    <property type="match status" value="2"/>
</dbReference>
<dbReference type="InterPro" id="IPR013783">
    <property type="entry name" value="Ig-like_fold"/>
</dbReference>
<keyword evidence="13" id="KW-1015">Disulfide bond</keyword>
<dbReference type="PROSITE" id="PS50011">
    <property type="entry name" value="PROTEIN_KINASE_DOM"/>
    <property type="match status" value="2"/>
</dbReference>
<dbReference type="InterPro" id="IPR011009">
    <property type="entry name" value="Kinase-like_dom_sf"/>
</dbReference>
<dbReference type="InterPro" id="IPR007110">
    <property type="entry name" value="Ig-like_dom"/>
</dbReference>
<dbReference type="InterPro" id="IPR020635">
    <property type="entry name" value="Tyr_kinase_cat_dom"/>
</dbReference>
<dbReference type="EC" id="2.7.10.1" evidence="21"/>
<feature type="domain" description="FZ" evidence="26">
    <location>
        <begin position="168"/>
        <end position="251"/>
    </location>
</feature>
<evidence type="ECO:0000256" key="12">
    <source>
        <dbReference type="ARBA" id="ARBA00023137"/>
    </source>
</evidence>
<keyword evidence="9 23" id="KW-1133">Transmembrane helix</keyword>
<dbReference type="SMART" id="SM00408">
    <property type="entry name" value="IGc2"/>
    <property type="match status" value="3"/>
</dbReference>
<evidence type="ECO:0000256" key="5">
    <source>
        <dbReference type="ARBA" id="ARBA00022692"/>
    </source>
</evidence>
<evidence type="ECO:0000256" key="9">
    <source>
        <dbReference type="ARBA" id="ARBA00022989"/>
    </source>
</evidence>
<dbReference type="InterPro" id="IPR013806">
    <property type="entry name" value="Kringle-like"/>
</dbReference>
<evidence type="ECO:0000256" key="13">
    <source>
        <dbReference type="ARBA" id="ARBA00023157"/>
    </source>
</evidence>
<evidence type="ECO:0000256" key="17">
    <source>
        <dbReference type="ARBA" id="ARBA00034103"/>
    </source>
</evidence>
<dbReference type="PRINTS" id="PR00018">
    <property type="entry name" value="KRINGLE"/>
</dbReference>
<keyword evidence="15" id="KW-0325">Glycoprotein</keyword>
<evidence type="ECO:0000256" key="19">
    <source>
        <dbReference type="PROSITE-ProRule" id="PRU00121"/>
    </source>
</evidence>
<feature type="signal peptide" evidence="24">
    <location>
        <begin position="1"/>
        <end position="35"/>
    </location>
</feature>
<dbReference type="CDD" id="cd05048">
    <property type="entry name" value="PTKc_Ror"/>
    <property type="match status" value="1"/>
</dbReference>
<dbReference type="STRING" id="7739.C3ZZF7"/>
<dbReference type="Pfam" id="PF07714">
    <property type="entry name" value="PK_Tyr_Ser-Thr"/>
    <property type="match status" value="2"/>
</dbReference>
<comment type="caution">
    <text evidence="19">Lacks conserved residue(s) required for the propagation of feature annotation.</text>
</comment>
<dbReference type="SUPFAM" id="SSF57440">
    <property type="entry name" value="Kringle-like"/>
    <property type="match status" value="2"/>
</dbReference>
<dbReference type="PANTHER" id="PTHR24416:SF611">
    <property type="entry name" value="TYROSINE-PROTEIN KINASE TRANSMEMBRANE RECEPTOR ROR"/>
    <property type="match status" value="1"/>
</dbReference>
<feature type="compositionally biased region" description="Low complexity" evidence="22">
    <location>
        <begin position="1268"/>
        <end position="1283"/>
    </location>
</feature>
<dbReference type="SMART" id="SM00409">
    <property type="entry name" value="IG"/>
    <property type="match status" value="3"/>
</dbReference>
<evidence type="ECO:0000256" key="10">
    <source>
        <dbReference type="ARBA" id="ARBA00023018"/>
    </source>
</evidence>
<dbReference type="SMART" id="SM00130">
    <property type="entry name" value="KR"/>
    <property type="match status" value="2"/>
</dbReference>
<evidence type="ECO:0000256" key="2">
    <source>
        <dbReference type="ARBA" id="ARBA00022553"/>
    </source>
</evidence>
<sequence length="1379" mass="153693">MLFLTLVSVCFRSPQPSMLFLTLASVCFRLPPAAATDHPTSRIGGQSNPSGSLRLVQPMNNETVQVGNRASLNCKVEGLPTPVFRWYRNDAPLSAEKNLRIDIRNYEWGSRLRIRHVETQDTGYYRCVASTEHQSIATTGILYVKYMDGIIENQLTAAFTVIGTSSDLTKRCADYAIPSLCHYAFKYCDAHFPYPQPRQLCRDECEILENDICRTEYILAKTHHLIGEWILPDCSELPLIGTPESSNCIRIGIPTMNHINRSHTCYEGKGSGYRGTVAVTKSGIPCQAWNKETPHVHFLRASQFPELAGGHNYCRNPGNEMDAPFCFTTDEGTRAEECDIPKCGIIENQLTAAFTVIGTSSDLTKRCADYAIPSLCHYAFKYCDAHFPYPQPRQLCRDECEILENDICRTEYILAKTHHLIGEWILPDCSELPLIGTPESANCIRIGIPTMNHINRSHTCYEGKGSGYRGTVAVTKSGIPCQAWNKETPHVHFLRASQFPELAGGHNYCRNPGNEMDAPFCFTTDEGTRAEECDIPKCVRYLPGRLNRLNNVTVPEGGSATFVCTVRRVDGVPTPAFSWYKNDVPVFESLNPRVQMRHYRWESRLVLQHVITDDTGYYRCVANNGVETVGTTGVLFVKYGYADSEMPEGGTDQIMSLIIILVPSISVPLIIALIFFIYCTCRRHGDARGNGTHVMKGTASETIPLQNLFAKHVPRCPQFPIGAVRFLTELGEGAFGKVYKGELVVTGSGEDAKKILVAIKTLKENATLKTQHDFHREVDMLADLRHQNIVCLLGVVMRDQPMCMLFEYMRYGDLHEFLGGSATFVCTVRRVDGVPTPAFSWYKNDVPVFESLNPRVQMRHYRWESRLVLQHVITDDTGYYRCVANNGVEAVGTTGVLFVKYGYADSEMPEGGTDQIMSLIIILVPSISVPLIIALIFFIYCTCRRHGDAHGNGTHVMKGTASETIPLQNLFAKHVPRCPQFPIGAVRFLTELGEGAFGKVYKGELVVTGSGEDAKKILVAIKTLKENATLKTQHDFHREVDMLADLRHQNIVCLLGVVMRDQPMCMLFEYMRYGDLHEFLVMRSPHSDVGGSSDDAGSHSSLDHTDFLCIANQIAGGMDYLASKHFCHRDLAARNCLVGDNLLIKISDFGLSRDIYSSDYYRVQSKSLLPVRWMPPEAIMYGKFSTDSDVWSFGVVLWEIFSYGLQPYYGYSNQEVIEMIRSRQLLPCPDNCPARMYSLMLECWNEIPARRPSFNQIHTRLRAWEGMAHSGSHSSGSNHSNANVQGAPSSASQSPVHTPKHFPNPPFNPPSSQSAFNPPYHRHTPPIPNGYPPHSTPANGMVHNGGVPNGSIPNGGYHGNGKVGNGIHKLPPGVLQSDA</sequence>
<dbReference type="CDD" id="cd00108">
    <property type="entry name" value="KR"/>
    <property type="match status" value="2"/>
</dbReference>
<keyword evidence="3 19" id="KW-0420">Kringle</keyword>
<dbReference type="PROSITE" id="PS00109">
    <property type="entry name" value="PROTEIN_KINASE_TYR"/>
    <property type="match status" value="1"/>
</dbReference>
<keyword evidence="12" id="KW-0829">Tyrosine-protein kinase</keyword>
<feature type="transmembrane region" description="Helical" evidence="23">
    <location>
        <begin position="654"/>
        <end position="678"/>
    </location>
</feature>
<dbReference type="PROSITE" id="PS50070">
    <property type="entry name" value="KRINGLE_2"/>
    <property type="match status" value="2"/>
</dbReference>
<dbReference type="Gene3D" id="2.60.40.10">
    <property type="entry name" value="Immunoglobulins"/>
    <property type="match status" value="3"/>
</dbReference>
<dbReference type="GO" id="GO:0004714">
    <property type="term" value="F:transmembrane receptor protein tyrosine kinase activity"/>
    <property type="evidence" value="ECO:0007669"/>
    <property type="project" value="UniProtKB-EC"/>
</dbReference>
<evidence type="ECO:0000256" key="20">
    <source>
        <dbReference type="PROSITE-ProRule" id="PRU10141"/>
    </source>
</evidence>
<feature type="compositionally biased region" description="Low complexity" evidence="22">
    <location>
        <begin position="1310"/>
        <end position="1319"/>
    </location>
</feature>
<dbReference type="CDD" id="cd00096">
    <property type="entry name" value="Ig"/>
    <property type="match status" value="1"/>
</dbReference>
<evidence type="ECO:0000256" key="24">
    <source>
        <dbReference type="SAM" id="SignalP"/>
    </source>
</evidence>
<dbReference type="PROSITE" id="PS00107">
    <property type="entry name" value="PROTEIN_KINASE_ATP"/>
    <property type="match status" value="1"/>
</dbReference>
<evidence type="ECO:0000256" key="7">
    <source>
        <dbReference type="ARBA" id="ARBA00022777"/>
    </source>
</evidence>
<keyword evidence="10" id="KW-0770">Synapse</keyword>
<feature type="binding site" evidence="20">
    <location>
        <position position="1022"/>
    </location>
    <ligand>
        <name>ATP</name>
        <dbReference type="ChEBI" id="CHEBI:30616"/>
    </ligand>
</feature>
<gene>
    <name evidence="29" type="ORF">BRAFLDRAFT_107287</name>
</gene>
<dbReference type="GO" id="GO:0007169">
    <property type="term" value="P:cell surface receptor protein tyrosine kinase signaling pathway"/>
    <property type="evidence" value="ECO:0007669"/>
    <property type="project" value="InterPro"/>
</dbReference>
<dbReference type="InterPro" id="IPR050122">
    <property type="entry name" value="RTK"/>
</dbReference>
<evidence type="ECO:0000256" key="16">
    <source>
        <dbReference type="ARBA" id="ARBA00023319"/>
    </source>
</evidence>
<dbReference type="eggNOG" id="KOG1026">
    <property type="taxonomic scope" value="Eukaryota"/>
</dbReference>
<dbReference type="InterPro" id="IPR000719">
    <property type="entry name" value="Prot_kinase_dom"/>
</dbReference>
<proteinExistence type="inferred from homology"/>
<feature type="domain" description="Kringle" evidence="27">
    <location>
        <begin position="459"/>
        <end position="538"/>
    </location>
</feature>
<evidence type="ECO:0000256" key="8">
    <source>
        <dbReference type="ARBA" id="ARBA00022840"/>
    </source>
</evidence>
<dbReference type="InterPro" id="IPR020067">
    <property type="entry name" value="Frizzled_dom"/>
</dbReference>
<dbReference type="SUPFAM" id="SSF48726">
    <property type="entry name" value="Immunoglobulin"/>
    <property type="match status" value="3"/>
</dbReference>
<dbReference type="FunFam" id="2.60.40.10:FF:002829">
    <property type="entry name" value="Tyrosine-protein kinase receptor"/>
    <property type="match status" value="3"/>
</dbReference>
<evidence type="ECO:0000256" key="6">
    <source>
        <dbReference type="ARBA" id="ARBA00022741"/>
    </source>
</evidence>
<evidence type="ECO:0000256" key="3">
    <source>
        <dbReference type="ARBA" id="ARBA00022572"/>
    </source>
</evidence>
<dbReference type="InterPro" id="IPR036179">
    <property type="entry name" value="Ig-like_dom_sf"/>
</dbReference>
<dbReference type="InterPro" id="IPR000001">
    <property type="entry name" value="Kringle"/>
</dbReference>
<evidence type="ECO:0000259" key="27">
    <source>
        <dbReference type="PROSITE" id="PS50070"/>
    </source>
</evidence>
<dbReference type="Gene3D" id="1.10.510.10">
    <property type="entry name" value="Transferase(Phosphotransferase) domain 1"/>
    <property type="match status" value="1"/>
</dbReference>
<evidence type="ECO:0000256" key="1">
    <source>
        <dbReference type="ARBA" id="ARBA00004479"/>
    </source>
</evidence>
<keyword evidence="2 21" id="KW-0597">Phosphoprotein</keyword>
<dbReference type="GO" id="GO:0045202">
    <property type="term" value="C:synapse"/>
    <property type="evidence" value="ECO:0007669"/>
    <property type="project" value="UniProtKB-SubCell"/>
</dbReference>
<evidence type="ECO:0000256" key="15">
    <source>
        <dbReference type="ARBA" id="ARBA00023180"/>
    </source>
</evidence>
<dbReference type="SUPFAM" id="SSF56112">
    <property type="entry name" value="Protein kinase-like (PK-like)"/>
    <property type="match status" value="2"/>
</dbReference>
<feature type="domain" description="Ig-like" evidence="28">
    <location>
        <begin position="49"/>
        <end position="137"/>
    </location>
</feature>
<keyword evidence="24" id="KW-0732">Signal</keyword>
<feature type="chain" id="PRO_5002935159" description="Tyrosine-protein kinase receptor" evidence="24">
    <location>
        <begin position="36"/>
        <end position="1379"/>
    </location>
</feature>
<evidence type="ECO:0000259" key="28">
    <source>
        <dbReference type="PROSITE" id="PS50835"/>
    </source>
</evidence>
<evidence type="ECO:0000259" key="26">
    <source>
        <dbReference type="PROSITE" id="PS50038"/>
    </source>
</evidence>
<dbReference type="FunFam" id="2.40.20.10:FF:000003">
    <property type="entry name" value="Inactive tyrosine-protein kinase transmembrane receptor ROR1"/>
    <property type="match status" value="2"/>
</dbReference>
<accession>C3ZZF7</accession>
<feature type="domain" description="Kringle" evidence="27">
    <location>
        <begin position="264"/>
        <end position="343"/>
    </location>
</feature>
<dbReference type="Gene3D" id="1.10.2000.10">
    <property type="entry name" value="Frizzled cysteine-rich domain"/>
    <property type="match status" value="1"/>
</dbReference>
<keyword evidence="7" id="KW-0418">Kinase</keyword>
<dbReference type="GO" id="GO:0005524">
    <property type="term" value="F:ATP binding"/>
    <property type="evidence" value="ECO:0007669"/>
    <property type="project" value="UniProtKB-UniRule"/>
</dbReference>
<dbReference type="InParanoid" id="C3ZZF7"/>
<feature type="compositionally biased region" description="Pro residues" evidence="22">
    <location>
        <begin position="1325"/>
        <end position="1335"/>
    </location>
</feature>
<dbReference type="PANTHER" id="PTHR24416">
    <property type="entry name" value="TYROSINE-PROTEIN KINASE RECEPTOR"/>
    <property type="match status" value="1"/>
</dbReference>
<feature type="domain" description="Protein kinase" evidence="25">
    <location>
        <begin position="986"/>
        <end position="1261"/>
    </location>
</feature>
<evidence type="ECO:0000256" key="22">
    <source>
        <dbReference type="SAM" id="MobiDB-lite"/>
    </source>
</evidence>
<dbReference type="InterPro" id="IPR041775">
    <property type="entry name" value="Ror-like_CRD"/>
</dbReference>
<protein>
    <recommendedName>
        <fullName evidence="21">Tyrosine-protein kinase receptor</fullName>
        <ecNumber evidence="21">2.7.10.1</ecNumber>
    </recommendedName>
</protein>
<dbReference type="PROSITE" id="PS50835">
    <property type="entry name" value="IG_LIKE"/>
    <property type="match status" value="3"/>
</dbReference>
<dbReference type="InterPro" id="IPR036790">
    <property type="entry name" value="Frizzled_dom_sf"/>
</dbReference>
<dbReference type="FunFam" id="3.30.200.20:FF:000539">
    <property type="entry name" value="Tyrosine-protein kinase receptor"/>
    <property type="match status" value="2"/>
</dbReference>
<evidence type="ECO:0000256" key="18">
    <source>
        <dbReference type="ARBA" id="ARBA00051243"/>
    </source>
</evidence>
<keyword evidence="4" id="KW-0808">Transferase</keyword>
<feature type="region of interest" description="Disordered" evidence="22">
    <location>
        <begin position="1268"/>
        <end position="1379"/>
    </location>
</feature>
<dbReference type="InterPro" id="IPR017441">
    <property type="entry name" value="Protein_kinase_ATP_BS"/>
</dbReference>
<evidence type="ECO:0000256" key="21">
    <source>
        <dbReference type="RuleBase" id="RU000312"/>
    </source>
</evidence>
<dbReference type="SMART" id="SM00219">
    <property type="entry name" value="TyrKc"/>
    <property type="match status" value="1"/>
</dbReference>
<keyword evidence="14 21" id="KW-0675">Receptor</keyword>
<comment type="catalytic activity">
    <reaction evidence="18 21">
        <text>L-tyrosyl-[protein] + ATP = O-phospho-L-tyrosyl-[protein] + ADP + H(+)</text>
        <dbReference type="Rhea" id="RHEA:10596"/>
        <dbReference type="Rhea" id="RHEA-COMP:10136"/>
        <dbReference type="Rhea" id="RHEA-COMP:20101"/>
        <dbReference type="ChEBI" id="CHEBI:15378"/>
        <dbReference type="ChEBI" id="CHEBI:30616"/>
        <dbReference type="ChEBI" id="CHEBI:46858"/>
        <dbReference type="ChEBI" id="CHEBI:61978"/>
        <dbReference type="ChEBI" id="CHEBI:456216"/>
        <dbReference type="EC" id="2.7.10.1"/>
    </reaction>
</comment>
<keyword evidence="6 20" id="KW-0547">Nucleotide-binding</keyword>
<organism>
    <name type="scientific">Branchiostoma floridae</name>
    <name type="common">Florida lancelet</name>
    <name type="synonym">Amphioxus</name>
    <dbReference type="NCBI Taxonomy" id="7739"/>
    <lineage>
        <taxon>Eukaryota</taxon>
        <taxon>Metazoa</taxon>
        <taxon>Chordata</taxon>
        <taxon>Cephalochordata</taxon>
        <taxon>Leptocardii</taxon>
        <taxon>Amphioxiformes</taxon>
        <taxon>Branchiostomatidae</taxon>
        <taxon>Branchiostoma</taxon>
    </lineage>
</organism>
<name>C3ZZF7_BRAFL</name>
<evidence type="ECO:0000313" key="29">
    <source>
        <dbReference type="EMBL" id="EEN42066.1"/>
    </source>
</evidence>
<dbReference type="GO" id="GO:0016020">
    <property type="term" value="C:membrane"/>
    <property type="evidence" value="ECO:0007669"/>
    <property type="project" value="UniProtKB-SubCell"/>
</dbReference>
<dbReference type="InterPro" id="IPR008266">
    <property type="entry name" value="Tyr_kinase_AS"/>
</dbReference>
<feature type="compositionally biased region" description="Polar residues" evidence="22">
    <location>
        <begin position="1284"/>
        <end position="1296"/>
    </location>
</feature>
<evidence type="ECO:0000256" key="14">
    <source>
        <dbReference type="ARBA" id="ARBA00023170"/>
    </source>
</evidence>
<comment type="subcellular location">
    <subcellularLocation>
        <location evidence="1">Membrane</location>
        <topology evidence="1">Single-pass type I membrane protein</topology>
    </subcellularLocation>
    <subcellularLocation>
        <location evidence="17">Synapse</location>
    </subcellularLocation>
</comment>
<dbReference type="Gene3D" id="2.40.20.10">
    <property type="entry name" value="Plasminogen Kringle 4"/>
    <property type="match status" value="2"/>
</dbReference>
<feature type="domain" description="Protein kinase" evidence="25">
    <location>
        <begin position="724"/>
        <end position="997"/>
    </location>
</feature>
<keyword evidence="5 21" id="KW-0812">Transmembrane</keyword>
<dbReference type="PROSITE" id="PS50038">
    <property type="entry name" value="FZ"/>
    <property type="match status" value="2"/>
</dbReference>
<evidence type="ECO:0000256" key="11">
    <source>
        <dbReference type="ARBA" id="ARBA00023136"/>
    </source>
</evidence>
<dbReference type="InterPro" id="IPR003598">
    <property type="entry name" value="Ig_sub2"/>
</dbReference>
<dbReference type="InterPro" id="IPR001245">
    <property type="entry name" value="Ser-Thr/Tyr_kinase_cat_dom"/>
</dbReference>
<evidence type="ECO:0000256" key="4">
    <source>
        <dbReference type="ARBA" id="ARBA00022679"/>
    </source>
</evidence>
<dbReference type="InterPro" id="IPR003599">
    <property type="entry name" value="Ig_sub"/>
</dbReference>
<dbReference type="InterPro" id="IPR002011">
    <property type="entry name" value="Tyr_kinase_rcpt_2_CS"/>
</dbReference>
<keyword evidence="11 23" id="KW-0472">Membrane</keyword>
<dbReference type="InterPro" id="IPR038178">
    <property type="entry name" value="Kringle_sf"/>
</dbReference>
<reference evidence="29" key="1">
    <citation type="journal article" date="2008" name="Nature">
        <title>The amphioxus genome and the evolution of the chordate karyotype.</title>
        <authorList>
            <consortium name="US DOE Joint Genome Institute (JGI-PGF)"/>
            <person name="Putnam N.H."/>
            <person name="Butts T."/>
            <person name="Ferrier D.E.K."/>
            <person name="Furlong R.F."/>
            <person name="Hellsten U."/>
            <person name="Kawashima T."/>
            <person name="Robinson-Rechavi M."/>
            <person name="Shoguchi E."/>
            <person name="Terry A."/>
            <person name="Yu J.-K."/>
            <person name="Benito-Gutierrez E.L."/>
            <person name="Dubchak I."/>
            <person name="Garcia-Fernandez J."/>
            <person name="Gibson-Brown J.J."/>
            <person name="Grigoriev I.V."/>
            <person name="Horton A.C."/>
            <person name="de Jong P.J."/>
            <person name="Jurka J."/>
            <person name="Kapitonov V.V."/>
            <person name="Kohara Y."/>
            <person name="Kuroki Y."/>
            <person name="Lindquist E."/>
            <person name="Lucas S."/>
            <person name="Osoegawa K."/>
            <person name="Pennacchio L.A."/>
            <person name="Salamov A.A."/>
            <person name="Satou Y."/>
            <person name="Sauka-Spengler T."/>
            <person name="Schmutz J."/>
            <person name="Shin-I T."/>
            <person name="Toyoda A."/>
            <person name="Bronner-Fraser M."/>
            <person name="Fujiyama A."/>
            <person name="Holland L.Z."/>
            <person name="Holland P.W.H."/>
            <person name="Satoh N."/>
            <person name="Rokhsar D.S."/>
        </authorList>
    </citation>
    <scope>NUCLEOTIDE SEQUENCE [LARGE SCALE GENOMIC DNA]</scope>
    <source>
        <strain evidence="29">S238N-H82</strain>
        <tissue evidence="29">Testes</tissue>
    </source>
</reference>
<feature type="domain" description="FZ" evidence="26">
    <location>
        <begin position="309"/>
        <end position="446"/>
    </location>
</feature>
<evidence type="ECO:0000259" key="25">
    <source>
        <dbReference type="PROSITE" id="PS50011"/>
    </source>
</evidence>